<protein>
    <submittedName>
        <fullName evidence="2">Uncharacterized protein</fullName>
    </submittedName>
</protein>
<reference evidence="2 3" key="2">
    <citation type="journal article" date="2017" name="Front. Plant Sci.">
        <title>Gene Classification and Mining of Molecular Markers Useful in Red Clover (Trifolium pratense) Breeding.</title>
        <authorList>
            <person name="Istvanek J."/>
            <person name="Dluhosova J."/>
            <person name="Dluhos P."/>
            <person name="Patkova L."/>
            <person name="Nedelnik J."/>
            <person name="Repkova J."/>
        </authorList>
    </citation>
    <scope>NUCLEOTIDE SEQUENCE [LARGE SCALE GENOMIC DNA]</scope>
    <source>
        <strain evidence="3">cv. Tatra</strain>
        <tissue evidence="2">Young leaves</tissue>
    </source>
</reference>
<sequence>MHNKPLMEPHVVAEDIHDVEKLQEGIVVTTTIDLNAQAITPRLVRWCRNPLVGQMVATQQVPKVSDVANSNAMNDTTSLVAVTNYIDMHMTEAIFVDDSNDSSCSKVPETHPVPSKSKNGKPCLALVVRYCLEIYLNYAVIGSIFFFFC</sequence>
<dbReference type="EMBL" id="ASHM01034217">
    <property type="protein sequence ID" value="PNX78499.1"/>
    <property type="molecule type" value="Genomic_DNA"/>
</dbReference>
<keyword evidence="1" id="KW-0812">Transmembrane</keyword>
<gene>
    <name evidence="2" type="ORF">L195_g034477</name>
</gene>
<name>A0A2K3LJ25_TRIPR</name>
<keyword evidence="1" id="KW-1133">Transmembrane helix</keyword>
<dbReference type="AlphaFoldDB" id="A0A2K3LJ25"/>
<dbReference type="Proteomes" id="UP000236291">
    <property type="component" value="Unassembled WGS sequence"/>
</dbReference>
<evidence type="ECO:0000313" key="2">
    <source>
        <dbReference type="EMBL" id="PNX78499.1"/>
    </source>
</evidence>
<feature type="transmembrane region" description="Helical" evidence="1">
    <location>
        <begin position="126"/>
        <end position="148"/>
    </location>
</feature>
<evidence type="ECO:0000313" key="3">
    <source>
        <dbReference type="Proteomes" id="UP000236291"/>
    </source>
</evidence>
<reference evidence="2 3" key="1">
    <citation type="journal article" date="2014" name="Am. J. Bot.">
        <title>Genome assembly and annotation for red clover (Trifolium pratense; Fabaceae).</title>
        <authorList>
            <person name="Istvanek J."/>
            <person name="Jaros M."/>
            <person name="Krenek A."/>
            <person name="Repkova J."/>
        </authorList>
    </citation>
    <scope>NUCLEOTIDE SEQUENCE [LARGE SCALE GENOMIC DNA]</scope>
    <source>
        <strain evidence="3">cv. Tatra</strain>
        <tissue evidence="2">Young leaves</tissue>
    </source>
</reference>
<keyword evidence="1" id="KW-0472">Membrane</keyword>
<evidence type="ECO:0000256" key="1">
    <source>
        <dbReference type="SAM" id="Phobius"/>
    </source>
</evidence>
<proteinExistence type="predicted"/>
<organism evidence="2 3">
    <name type="scientific">Trifolium pratense</name>
    <name type="common">Red clover</name>
    <dbReference type="NCBI Taxonomy" id="57577"/>
    <lineage>
        <taxon>Eukaryota</taxon>
        <taxon>Viridiplantae</taxon>
        <taxon>Streptophyta</taxon>
        <taxon>Embryophyta</taxon>
        <taxon>Tracheophyta</taxon>
        <taxon>Spermatophyta</taxon>
        <taxon>Magnoliopsida</taxon>
        <taxon>eudicotyledons</taxon>
        <taxon>Gunneridae</taxon>
        <taxon>Pentapetalae</taxon>
        <taxon>rosids</taxon>
        <taxon>fabids</taxon>
        <taxon>Fabales</taxon>
        <taxon>Fabaceae</taxon>
        <taxon>Papilionoideae</taxon>
        <taxon>50 kb inversion clade</taxon>
        <taxon>NPAAA clade</taxon>
        <taxon>Hologalegina</taxon>
        <taxon>IRL clade</taxon>
        <taxon>Trifolieae</taxon>
        <taxon>Trifolium</taxon>
    </lineage>
</organism>
<comment type="caution">
    <text evidence="2">The sequence shown here is derived from an EMBL/GenBank/DDBJ whole genome shotgun (WGS) entry which is preliminary data.</text>
</comment>
<accession>A0A2K3LJ25</accession>